<reference evidence="4" key="3">
    <citation type="submission" date="2025-08" db="UniProtKB">
        <authorList>
            <consortium name="Ensembl"/>
        </authorList>
    </citation>
    <scope>IDENTIFICATION</scope>
</reference>
<dbReference type="InterPro" id="IPR003961">
    <property type="entry name" value="FN3_dom"/>
</dbReference>
<name>A0A3P9A0C2_ESOLU</name>
<reference evidence="4" key="4">
    <citation type="submission" date="2025-09" db="UniProtKB">
        <authorList>
            <consortium name="Ensembl"/>
        </authorList>
    </citation>
    <scope>IDENTIFICATION</scope>
</reference>
<feature type="domain" description="DUF5581" evidence="2">
    <location>
        <begin position="183"/>
        <end position="284"/>
    </location>
</feature>
<dbReference type="Pfam" id="PF17744">
    <property type="entry name" value="DUF5581"/>
    <property type="match status" value="1"/>
</dbReference>
<dbReference type="InterPro" id="IPR048317">
    <property type="entry name" value="DUF5581_C"/>
</dbReference>
<proteinExistence type="predicted"/>
<dbReference type="Bgee" id="ENSELUG00000013250">
    <property type="expression patterns" value="Expressed in testis and 1 other cell type or tissue"/>
</dbReference>
<dbReference type="AlphaFoldDB" id="A0A3P9A0C2"/>
<dbReference type="InterPro" id="IPR039581">
    <property type="entry name" value="FNDC11"/>
</dbReference>
<organism evidence="4 5">
    <name type="scientific">Esox lucius</name>
    <name type="common">Northern pike</name>
    <dbReference type="NCBI Taxonomy" id="8010"/>
    <lineage>
        <taxon>Eukaryota</taxon>
        <taxon>Metazoa</taxon>
        <taxon>Chordata</taxon>
        <taxon>Craniata</taxon>
        <taxon>Vertebrata</taxon>
        <taxon>Euteleostomi</taxon>
        <taxon>Actinopterygii</taxon>
        <taxon>Neopterygii</taxon>
        <taxon>Teleostei</taxon>
        <taxon>Protacanthopterygii</taxon>
        <taxon>Esociformes</taxon>
        <taxon>Esocidae</taxon>
        <taxon>Esox</taxon>
    </lineage>
</organism>
<dbReference type="SUPFAM" id="SSF49265">
    <property type="entry name" value="Fibronectin type III"/>
    <property type="match status" value="1"/>
</dbReference>
<dbReference type="InParanoid" id="A0A3P9A0C2"/>
<dbReference type="OrthoDB" id="8699528at2759"/>
<dbReference type="Pfam" id="PF20996">
    <property type="entry name" value="DUF5581_N"/>
    <property type="match status" value="1"/>
</dbReference>
<dbReference type="InterPro" id="IPR049231">
    <property type="entry name" value="DUF5581_N"/>
</dbReference>
<dbReference type="Ensembl" id="ENSELUT00000021516.3">
    <property type="protein sequence ID" value="ENSELUP00000034605.3"/>
    <property type="gene ID" value="ENSELUG00000013250.3"/>
</dbReference>
<reference evidence="5" key="1">
    <citation type="journal article" date="2014" name="PLoS ONE">
        <title>The genome and linkage map of the northern pike (Esox lucius): conserved synteny revealed between the salmonid sister group and the Neoteleostei.</title>
        <authorList>
            <person name="Rondeau E.B."/>
            <person name="Minkley D.R."/>
            <person name="Leong J.S."/>
            <person name="Messmer A.M."/>
            <person name="Jantzen J.R."/>
            <person name="von Schalburg K.R."/>
            <person name="Lemon C."/>
            <person name="Bird N.H."/>
            <person name="Koop B.F."/>
        </authorList>
    </citation>
    <scope>NUCLEOTIDE SEQUENCE</scope>
</reference>
<dbReference type="CDD" id="cd00063">
    <property type="entry name" value="FN3"/>
    <property type="match status" value="1"/>
</dbReference>
<keyword evidence="5" id="KW-1185">Reference proteome</keyword>
<feature type="region of interest" description="Disordered" evidence="1">
    <location>
        <begin position="1"/>
        <end position="20"/>
    </location>
</feature>
<dbReference type="GeneTree" id="ENSGT00390000006008"/>
<dbReference type="InterPro" id="IPR036116">
    <property type="entry name" value="FN3_sf"/>
</dbReference>
<dbReference type="PANTHER" id="PTHR14537">
    <property type="entry name" value="FIBRONECTIN TYPE III DOMAIN-CONTAINING PROTEIN 11"/>
    <property type="match status" value="1"/>
</dbReference>
<evidence type="ECO:0000313" key="4">
    <source>
        <dbReference type="Ensembl" id="ENSELUP00000034605.3"/>
    </source>
</evidence>
<sequence length="303" mass="34676">ECEQIKDNQAKSKHSYSYTRRSTDRRDISLSPLNIKRRMSKLDLLRKCSFYLEVVPREVLLTPDAQQGPNYFFNSTLVHLIDPWKFLRMKKLGHSQVSIQLSLLEALHEQLCGAKLEMEAIASQSDYGDREVDRIKLRIAEVTEAFVDFDQALIPGPLHTKHRILTEMDSTKVPPIHIRLSVKMPVMFHKSRSEALTNCARLRWEIAGGEKLGPGEHFEIHYKLLRPANAEEGNQLGTMTSEACHIQVNNLLPLKCYEFTVKRADTASLVYGFWNDTIVLRTTAVSPGGLTGSQEKRRRLFRS</sequence>
<reference evidence="4" key="2">
    <citation type="submission" date="2020-02" db="EMBL/GenBank/DDBJ databases">
        <title>Esox lucius (northern pike) genome, fEsoLuc1, primary haplotype.</title>
        <authorList>
            <person name="Myers G."/>
            <person name="Karagic N."/>
            <person name="Meyer A."/>
            <person name="Pippel M."/>
            <person name="Reichard M."/>
            <person name="Winkler S."/>
            <person name="Tracey A."/>
            <person name="Sims Y."/>
            <person name="Howe K."/>
            <person name="Rhie A."/>
            <person name="Formenti G."/>
            <person name="Durbin R."/>
            <person name="Fedrigo O."/>
            <person name="Jarvis E.D."/>
        </authorList>
    </citation>
    <scope>NUCLEOTIDE SEQUENCE [LARGE SCALE GENOMIC DNA]</scope>
</reference>
<dbReference type="OMA" id="FLLHWNT"/>
<feature type="domain" description="DUF5581" evidence="3">
    <location>
        <begin position="28"/>
        <end position="178"/>
    </location>
</feature>
<evidence type="ECO:0000256" key="1">
    <source>
        <dbReference type="SAM" id="MobiDB-lite"/>
    </source>
</evidence>
<evidence type="ECO:0000313" key="5">
    <source>
        <dbReference type="Proteomes" id="UP000265140"/>
    </source>
</evidence>
<feature type="compositionally biased region" description="Basic and acidic residues" evidence="1">
    <location>
        <begin position="1"/>
        <end position="10"/>
    </location>
</feature>
<protein>
    <submittedName>
        <fullName evidence="4">Uncharacterized protein</fullName>
    </submittedName>
</protein>
<accession>A0A3P9A0C2</accession>
<evidence type="ECO:0000259" key="2">
    <source>
        <dbReference type="Pfam" id="PF17744"/>
    </source>
</evidence>
<evidence type="ECO:0000259" key="3">
    <source>
        <dbReference type="Pfam" id="PF20996"/>
    </source>
</evidence>
<dbReference type="Proteomes" id="UP000265140">
    <property type="component" value="Chromosome 17"/>
</dbReference>